<gene>
    <name evidence="2" type="ORF">LITE_LOCUS43966</name>
</gene>
<feature type="region of interest" description="Disordered" evidence="1">
    <location>
        <begin position="1"/>
        <end position="24"/>
    </location>
</feature>
<dbReference type="AlphaFoldDB" id="A0AAV0QNF9"/>
<evidence type="ECO:0000313" key="3">
    <source>
        <dbReference type="Proteomes" id="UP001154282"/>
    </source>
</evidence>
<evidence type="ECO:0000256" key="1">
    <source>
        <dbReference type="SAM" id="MobiDB-lite"/>
    </source>
</evidence>
<dbReference type="EMBL" id="CAMGYJ010000010">
    <property type="protein sequence ID" value="CAI0546436.1"/>
    <property type="molecule type" value="Genomic_DNA"/>
</dbReference>
<evidence type="ECO:0000313" key="2">
    <source>
        <dbReference type="EMBL" id="CAI0546436.1"/>
    </source>
</evidence>
<accession>A0AAV0QNF9</accession>
<dbReference type="Proteomes" id="UP001154282">
    <property type="component" value="Unassembled WGS sequence"/>
</dbReference>
<name>A0AAV0QNF9_9ROSI</name>
<reference evidence="2" key="1">
    <citation type="submission" date="2022-08" db="EMBL/GenBank/DDBJ databases">
        <authorList>
            <person name="Gutierrez-Valencia J."/>
        </authorList>
    </citation>
    <scope>NUCLEOTIDE SEQUENCE</scope>
</reference>
<protein>
    <submittedName>
        <fullName evidence="2">Uncharacterized protein</fullName>
    </submittedName>
</protein>
<comment type="caution">
    <text evidence="2">The sequence shown here is derived from an EMBL/GenBank/DDBJ whole genome shotgun (WGS) entry which is preliminary data.</text>
</comment>
<proteinExistence type="predicted"/>
<sequence>MVESSEECGHWVFPSRGEERSGEEGIQLCQRLEPTSKEVDGGGRRGIRWWSEVLTRPLAARTMMVARELCFDGEDEVSDCACENEVE</sequence>
<feature type="non-terminal residue" evidence="2">
    <location>
        <position position="87"/>
    </location>
</feature>
<organism evidence="2 3">
    <name type="scientific">Linum tenue</name>
    <dbReference type="NCBI Taxonomy" id="586396"/>
    <lineage>
        <taxon>Eukaryota</taxon>
        <taxon>Viridiplantae</taxon>
        <taxon>Streptophyta</taxon>
        <taxon>Embryophyta</taxon>
        <taxon>Tracheophyta</taxon>
        <taxon>Spermatophyta</taxon>
        <taxon>Magnoliopsida</taxon>
        <taxon>eudicotyledons</taxon>
        <taxon>Gunneridae</taxon>
        <taxon>Pentapetalae</taxon>
        <taxon>rosids</taxon>
        <taxon>fabids</taxon>
        <taxon>Malpighiales</taxon>
        <taxon>Linaceae</taxon>
        <taxon>Linum</taxon>
    </lineage>
</organism>
<keyword evidence="3" id="KW-1185">Reference proteome</keyword>